<reference evidence="4" key="1">
    <citation type="submission" date="2016-10" db="EMBL/GenBank/DDBJ databases">
        <authorList>
            <person name="Varghese N."/>
            <person name="Submissions S."/>
        </authorList>
    </citation>
    <scope>NUCLEOTIDE SEQUENCE [LARGE SCALE GENOMIC DNA]</scope>
    <source>
        <strain evidence="4">N6PO6</strain>
    </source>
</reference>
<feature type="compositionally biased region" description="Polar residues" evidence="1">
    <location>
        <begin position="173"/>
        <end position="182"/>
    </location>
</feature>
<evidence type="ECO:0000259" key="2">
    <source>
        <dbReference type="Pfam" id="PF04865"/>
    </source>
</evidence>
<dbReference type="OrthoDB" id="5465441at2"/>
<dbReference type="AlphaFoldDB" id="A0A1I4ZED9"/>
<feature type="region of interest" description="Disordered" evidence="1">
    <location>
        <begin position="173"/>
        <end position="195"/>
    </location>
</feature>
<dbReference type="RefSeq" id="WP_092878548.1">
    <property type="nucleotide sequence ID" value="NZ_FOVC01000008.1"/>
</dbReference>
<dbReference type="InterPro" id="IPR006949">
    <property type="entry name" value="Barrel_Baseplate_J-like"/>
</dbReference>
<protein>
    <submittedName>
        <fullName evidence="3">Uncharacterized phage protein gp47/JayE</fullName>
    </submittedName>
</protein>
<proteinExistence type="predicted"/>
<dbReference type="STRING" id="1367852.SAMN05216516_108118"/>
<dbReference type="Proteomes" id="UP000242222">
    <property type="component" value="Unassembled WGS sequence"/>
</dbReference>
<accession>A0A1I4ZED9</accession>
<evidence type="ECO:0000313" key="4">
    <source>
        <dbReference type="Proteomes" id="UP000242222"/>
    </source>
</evidence>
<keyword evidence="4" id="KW-1185">Reference proteome</keyword>
<feature type="domain" description="Baseplate protein J-like barrel" evidence="2">
    <location>
        <begin position="106"/>
        <end position="184"/>
    </location>
</feature>
<evidence type="ECO:0000256" key="1">
    <source>
        <dbReference type="SAM" id="MobiDB-lite"/>
    </source>
</evidence>
<gene>
    <name evidence="3" type="ORF">SAMN05216516_108118</name>
</gene>
<dbReference type="Pfam" id="PF04865">
    <property type="entry name" value="Baseplate_J"/>
    <property type="match status" value="1"/>
</dbReference>
<name>A0A1I4ZED9_9GAMM</name>
<sequence length="396" mass="41655">MLNLDSLGLAASVTDSGISAPDYQTILSRLTEYFRQIYGADSYLEPDSKDGQMIAIYALAMHDANNAIMAAYNSYSPATSTGAALSNNVAINGIARHAPGYSNADVLLTGQVGTVIINGRVRDKNGNLWSLPSTVTLDTHGSATVTAVCTQTGQITAQPGDISEIATPTRGWQTVTNPSAATTGRPVETDNQLRARQKKSVALPSRTVLDGIQGAVALLSGVVRQRGFENDTSETDKNGIPPHSIAMVVDGGDVNAIARAIALKKTPGAGTFGDTSVMVTDSYGMPRKISFSRPKDVRVSVEIDLTAFTGYTTLTGDKIRSAVAAYINAQLIGDNLYLTRLYSPANLPGDEEGQTYDITAIKIGRSADAVSENNLLVASSEAVSCTADDVRLVVTS</sequence>
<organism evidence="3 4">
    <name type="scientific">Izhakiella capsodis</name>
    <dbReference type="NCBI Taxonomy" id="1367852"/>
    <lineage>
        <taxon>Bacteria</taxon>
        <taxon>Pseudomonadati</taxon>
        <taxon>Pseudomonadota</taxon>
        <taxon>Gammaproteobacteria</taxon>
        <taxon>Enterobacterales</taxon>
        <taxon>Erwiniaceae</taxon>
        <taxon>Izhakiella</taxon>
    </lineage>
</organism>
<evidence type="ECO:0000313" key="3">
    <source>
        <dbReference type="EMBL" id="SFN48230.1"/>
    </source>
</evidence>
<dbReference type="EMBL" id="FOVC01000008">
    <property type="protein sequence ID" value="SFN48230.1"/>
    <property type="molecule type" value="Genomic_DNA"/>
</dbReference>